<dbReference type="RefSeq" id="XP_024584705.1">
    <property type="nucleotide sequence ID" value="XM_024719403.1"/>
</dbReference>
<evidence type="ECO:0000256" key="2">
    <source>
        <dbReference type="ARBA" id="ARBA00009520"/>
    </source>
</evidence>
<dbReference type="AlphaFoldDB" id="A0A0P1B2Q9"/>
<sequence length="488" mass="53736">MSIGLLFRVLIACIITIQAQKSSLPNSDDNIIPSKFHAGVTDWSILSPDTHDPRRLENKGGSKSEIIDDDVTPELQVSVYGSKHTAESTVLTKDKVNSTENNIKRTIASNSSRETQFSDQLFILSGQTVASLTIQSGKHINAVSLLISLPVKKVFNHGGNEGVSKTLTLGIGEHITSTEAHWGKLEGRTHLFYVRFNTSMGNSIAGGTKTKTQRIVKAPKGYQLGGFFGHAGNEIIHLGVIWTSILFIAPNPTTLASSPTPWIQKTMRHDKVVPFKQPKPVTVAEHAAVKFKPQINIVNGCHPYPAVNATGEISGGLKASGSSDAGCKGSEYGSQVYGRSTWHRGLWAIMYSWYFPKDTAFPLLGHRHDWEHIIVWIDNPSLYKPRILAVASSAHSWYTVQSPPHTDRVNGTSVKVKYAGIWPLNHALTSTTKSGEYQDLIMWEQLTEAARQSLQQANFGMANVPMRDGNFLDKLDTAWSFARLRIQT</sequence>
<dbReference type="GeneID" id="36401217"/>
<dbReference type="InterPro" id="IPR036404">
    <property type="entry name" value="Jacalin-like_lectin_dom_sf"/>
</dbReference>
<dbReference type="OrthoDB" id="147163at2759"/>
<dbReference type="Proteomes" id="UP000054928">
    <property type="component" value="Unassembled WGS sequence"/>
</dbReference>
<protein>
    <submittedName>
        <fullName evidence="7">NLP-like protein</fullName>
    </submittedName>
</protein>
<evidence type="ECO:0000256" key="1">
    <source>
        <dbReference type="ARBA" id="ARBA00004613"/>
    </source>
</evidence>
<evidence type="ECO:0000313" key="7">
    <source>
        <dbReference type="EMBL" id="CEG48336.1"/>
    </source>
</evidence>
<organism evidence="7 8">
    <name type="scientific">Plasmopara halstedii</name>
    <name type="common">Downy mildew of sunflower</name>
    <dbReference type="NCBI Taxonomy" id="4781"/>
    <lineage>
        <taxon>Eukaryota</taxon>
        <taxon>Sar</taxon>
        <taxon>Stramenopiles</taxon>
        <taxon>Oomycota</taxon>
        <taxon>Peronosporomycetes</taxon>
        <taxon>Peronosporales</taxon>
        <taxon>Peronosporaceae</taxon>
        <taxon>Plasmopara</taxon>
    </lineage>
</organism>
<comment type="subcellular location">
    <subcellularLocation>
        <location evidence="1">Secreted</location>
    </subcellularLocation>
</comment>
<keyword evidence="4" id="KW-0843">Virulence</keyword>
<dbReference type="SUPFAM" id="SSF51101">
    <property type="entry name" value="Mannose-binding lectins"/>
    <property type="match status" value="1"/>
</dbReference>
<dbReference type="PANTHER" id="PTHR33657">
    <property type="entry name" value="DOMAIN PROTEIN, PUTATIVE (AFU_ORTHOLOGUE AFUA_5G00600)-RELATED"/>
    <property type="match status" value="1"/>
</dbReference>
<keyword evidence="3" id="KW-0964">Secreted</keyword>
<dbReference type="EMBL" id="CCYD01002939">
    <property type="protein sequence ID" value="CEG48336.1"/>
    <property type="molecule type" value="Genomic_DNA"/>
</dbReference>
<evidence type="ECO:0000256" key="3">
    <source>
        <dbReference type="ARBA" id="ARBA00022525"/>
    </source>
</evidence>
<dbReference type="Pfam" id="PF05630">
    <property type="entry name" value="NPP1"/>
    <property type="match status" value="1"/>
</dbReference>
<comment type="similarity">
    <text evidence="2">Belongs to the Necrosis inducing protein (NPP1) family.</text>
</comment>
<feature type="chain" id="PRO_5006059137" evidence="5">
    <location>
        <begin position="20"/>
        <end position="488"/>
    </location>
</feature>
<evidence type="ECO:0000256" key="5">
    <source>
        <dbReference type="SAM" id="SignalP"/>
    </source>
</evidence>
<evidence type="ECO:0000256" key="4">
    <source>
        <dbReference type="ARBA" id="ARBA00023026"/>
    </source>
</evidence>
<evidence type="ECO:0000313" key="8">
    <source>
        <dbReference type="Proteomes" id="UP000054928"/>
    </source>
</evidence>
<dbReference type="InterPro" id="IPR001229">
    <property type="entry name" value="Jacalin-like_lectin_dom"/>
</dbReference>
<dbReference type="PANTHER" id="PTHR33657:SF8">
    <property type="entry name" value="DOMAIN PROTEIN, PUTATIVE (AFU_ORTHOLOGUE AFUA_5G00600)-RELATED"/>
    <property type="match status" value="1"/>
</dbReference>
<dbReference type="GO" id="GO:0005576">
    <property type="term" value="C:extracellular region"/>
    <property type="evidence" value="ECO:0007669"/>
    <property type="project" value="UniProtKB-SubCell"/>
</dbReference>
<name>A0A0P1B2Q9_PLAHL</name>
<feature type="signal peptide" evidence="5">
    <location>
        <begin position="1"/>
        <end position="19"/>
    </location>
</feature>
<keyword evidence="8" id="KW-1185">Reference proteome</keyword>
<dbReference type="STRING" id="4781.A0A0P1B2Q9"/>
<feature type="domain" description="Jacalin-type lectin" evidence="6">
    <location>
        <begin position="127"/>
        <end position="241"/>
    </location>
</feature>
<evidence type="ECO:0000259" key="6">
    <source>
        <dbReference type="Pfam" id="PF01419"/>
    </source>
</evidence>
<dbReference type="Gene3D" id="2.100.10.30">
    <property type="entry name" value="Jacalin-like lectin domain"/>
    <property type="match status" value="1"/>
</dbReference>
<keyword evidence="5" id="KW-0732">Signal</keyword>
<reference evidence="8" key="1">
    <citation type="submission" date="2014-09" db="EMBL/GenBank/DDBJ databases">
        <authorList>
            <person name="Sharma Rahul"/>
            <person name="Thines Marco"/>
        </authorList>
    </citation>
    <scope>NUCLEOTIDE SEQUENCE [LARGE SCALE GENOMIC DNA]</scope>
</reference>
<accession>A0A0P1B2Q9</accession>
<dbReference type="Pfam" id="PF01419">
    <property type="entry name" value="Jacalin"/>
    <property type="match status" value="1"/>
</dbReference>
<dbReference type="InterPro" id="IPR008701">
    <property type="entry name" value="NPP1"/>
</dbReference>
<proteinExistence type="inferred from homology"/>